<dbReference type="STRING" id="46835.A0A504YRU4"/>
<gene>
    <name evidence="3" type="ORF">FGIG_07733</name>
</gene>
<dbReference type="Proteomes" id="UP000316759">
    <property type="component" value="Unassembled WGS sequence"/>
</dbReference>
<evidence type="ECO:0000313" key="3">
    <source>
        <dbReference type="EMBL" id="TPP64892.1"/>
    </source>
</evidence>
<name>A0A504YRU4_FASGI</name>
<proteinExistence type="predicted"/>
<feature type="coiled-coil region" evidence="1">
    <location>
        <begin position="285"/>
        <end position="319"/>
    </location>
</feature>
<organism evidence="3 4">
    <name type="scientific">Fasciola gigantica</name>
    <name type="common">Giant liver fluke</name>
    <dbReference type="NCBI Taxonomy" id="46835"/>
    <lineage>
        <taxon>Eukaryota</taxon>
        <taxon>Metazoa</taxon>
        <taxon>Spiralia</taxon>
        <taxon>Lophotrochozoa</taxon>
        <taxon>Platyhelminthes</taxon>
        <taxon>Trematoda</taxon>
        <taxon>Digenea</taxon>
        <taxon>Plagiorchiida</taxon>
        <taxon>Echinostomata</taxon>
        <taxon>Echinostomatoidea</taxon>
        <taxon>Fasciolidae</taxon>
        <taxon>Fasciola</taxon>
    </lineage>
</organism>
<dbReference type="AlphaFoldDB" id="A0A504YRU4"/>
<comment type="caution">
    <text evidence="3">The sequence shown here is derived from an EMBL/GenBank/DDBJ whole genome shotgun (WGS) entry which is preliminary data.</text>
</comment>
<evidence type="ECO:0000256" key="2">
    <source>
        <dbReference type="SAM" id="MobiDB-lite"/>
    </source>
</evidence>
<evidence type="ECO:0000313" key="4">
    <source>
        <dbReference type="Proteomes" id="UP000316759"/>
    </source>
</evidence>
<dbReference type="EMBL" id="SUNJ01003920">
    <property type="protein sequence ID" value="TPP64892.1"/>
    <property type="molecule type" value="Genomic_DNA"/>
</dbReference>
<sequence length="360" mass="41226">MLEETEAKVGGICDPFCARLASPEPSEHQSVDFDGPMNIFYSSDCNLRSVTAYISSAVICRSVKPHIRKNCTSLLVFKRLPASVDGSSFRVEIHDPDETLEDDRVNGSVDQKDRPVRFRLDGTRGCAYIQDVIFQTAQPSENERELTERQNMLLQQLTKAQRKCHTLYTRFQRLSTQQNVLESFANSLLHQPLSKLSHEESECESQSERHSRKAGRTKRLPWVTRSLSRKRKAVEKNRCIQTLSGLKSSVFLFQPYQMQATGADSLQLTHIEAMRNFFSLYNAQTQQLDEDAARVSEDLDQCRAEVEVLEGQLRQLNRCQDEFVSKWVFASACLICYAILLFDDHHARDSSDQKHVKKLL</sequence>
<reference evidence="3 4" key="1">
    <citation type="submission" date="2019-04" db="EMBL/GenBank/DDBJ databases">
        <title>Annotation for the trematode Fasciola gigantica.</title>
        <authorList>
            <person name="Choi Y.-J."/>
        </authorList>
    </citation>
    <scope>NUCLEOTIDE SEQUENCE [LARGE SCALE GENOMIC DNA]</scope>
    <source>
        <strain evidence="3">Uganda_cow_1</strain>
    </source>
</reference>
<dbReference type="OrthoDB" id="6280045at2759"/>
<feature type="region of interest" description="Disordered" evidence="2">
    <location>
        <begin position="197"/>
        <end position="217"/>
    </location>
</feature>
<keyword evidence="1" id="KW-0175">Coiled coil</keyword>
<protein>
    <submittedName>
        <fullName evidence="3">Uncharacterized protein</fullName>
    </submittedName>
</protein>
<evidence type="ECO:0000256" key="1">
    <source>
        <dbReference type="SAM" id="Coils"/>
    </source>
</evidence>
<keyword evidence="4" id="KW-1185">Reference proteome</keyword>
<accession>A0A504YRU4</accession>